<dbReference type="EMBL" id="MWWT01000005">
    <property type="protein sequence ID" value="OZG54202.1"/>
    <property type="molecule type" value="Genomic_DNA"/>
</dbReference>
<evidence type="ECO:0000313" key="3">
    <source>
        <dbReference type="Proteomes" id="UP000243657"/>
    </source>
</evidence>
<feature type="domain" description="Gcp-like" evidence="1">
    <location>
        <begin position="53"/>
        <end position="171"/>
    </location>
</feature>
<sequence>MTHIEAAHMAQALHMGFDADVVTSLYSSPTLVIDTSFGAIVGVVGYTPVYEADSRSHVELLQPCIAQVIDEAGLQAADIQRVVVGTGPAPFTGLRAGIVAARALAYAMGAELLGMNVLDVQSTWNRIERANMMQFAGHEKDNLVVHYTLAVNDARRKQLYYALYDDTGREVLPMDIAPADHIAEKIHGVLDMYLSDESSDTVVDVIGHGAVKYATSWQSLPVGEVREESVLHDAGAAGLGIFAAAAVMRQIQGKDVSTEPLYLRRPDVTIPAPSKHILGQTELSIPVGGKE</sequence>
<accession>A0A261F508</accession>
<dbReference type="RefSeq" id="WP_244568848.1">
    <property type="nucleotide sequence ID" value="NZ_JBHLWS010000013.1"/>
</dbReference>
<proteinExistence type="predicted"/>
<dbReference type="InterPro" id="IPR022496">
    <property type="entry name" value="T6A_TsaB"/>
</dbReference>
<dbReference type="Pfam" id="PF00814">
    <property type="entry name" value="TsaD"/>
    <property type="match status" value="1"/>
</dbReference>
<dbReference type="Proteomes" id="UP000243657">
    <property type="component" value="Unassembled WGS sequence"/>
</dbReference>
<organism evidence="2 3">
    <name type="scientific">Alloscardovia macacae</name>
    <dbReference type="NCBI Taxonomy" id="1160091"/>
    <lineage>
        <taxon>Bacteria</taxon>
        <taxon>Bacillati</taxon>
        <taxon>Actinomycetota</taxon>
        <taxon>Actinomycetes</taxon>
        <taxon>Bifidobacteriales</taxon>
        <taxon>Bifidobacteriaceae</taxon>
        <taxon>Alloscardovia</taxon>
    </lineage>
</organism>
<evidence type="ECO:0000259" key="1">
    <source>
        <dbReference type="Pfam" id="PF00814"/>
    </source>
</evidence>
<name>A0A261F508_9BIFI</name>
<reference evidence="2 3" key="1">
    <citation type="journal article" date="2017" name="BMC Genomics">
        <title>Comparative genomic and phylogenomic analyses of the Bifidobacteriaceae family.</title>
        <authorList>
            <person name="Lugli G.A."/>
            <person name="Milani C."/>
            <person name="Turroni F."/>
            <person name="Duranti S."/>
            <person name="Mancabelli L."/>
            <person name="Mangifesta M."/>
            <person name="Ferrario C."/>
            <person name="Modesto M."/>
            <person name="Mattarelli P."/>
            <person name="Jiri K."/>
            <person name="van Sinderen D."/>
            <person name="Ventura M."/>
        </authorList>
    </citation>
    <scope>NUCLEOTIDE SEQUENCE [LARGE SCALE GENOMIC DNA]</scope>
    <source>
        <strain evidence="2 3">DSM 24762</strain>
    </source>
</reference>
<dbReference type="NCBIfam" id="TIGR03725">
    <property type="entry name" value="T6A_YeaZ"/>
    <property type="match status" value="1"/>
</dbReference>
<dbReference type="GO" id="GO:0002949">
    <property type="term" value="P:tRNA threonylcarbamoyladenosine modification"/>
    <property type="evidence" value="ECO:0007669"/>
    <property type="project" value="InterPro"/>
</dbReference>
<dbReference type="Gene3D" id="3.30.420.40">
    <property type="match status" value="2"/>
</dbReference>
<comment type="caution">
    <text evidence="2">The sequence shown here is derived from an EMBL/GenBank/DDBJ whole genome shotgun (WGS) entry which is preliminary data.</text>
</comment>
<dbReference type="InterPro" id="IPR043129">
    <property type="entry name" value="ATPase_NBD"/>
</dbReference>
<dbReference type="SUPFAM" id="SSF53067">
    <property type="entry name" value="Actin-like ATPase domain"/>
    <property type="match status" value="1"/>
</dbReference>
<keyword evidence="3" id="KW-1185">Reference proteome</keyword>
<gene>
    <name evidence="2" type="ORF">ALMA_0663</name>
</gene>
<dbReference type="InterPro" id="IPR000905">
    <property type="entry name" value="Gcp-like_dom"/>
</dbReference>
<evidence type="ECO:0000313" key="2">
    <source>
        <dbReference type="EMBL" id="OZG54202.1"/>
    </source>
</evidence>
<dbReference type="AlphaFoldDB" id="A0A261F508"/>
<protein>
    <submittedName>
        <fullName evidence="2">tRNA threonylcarbamoyladenosine biosynthesis protein TsaB</fullName>
    </submittedName>
</protein>